<dbReference type="GO" id="GO:0017108">
    <property type="term" value="F:5'-flap endonuclease activity"/>
    <property type="evidence" value="ECO:0007669"/>
    <property type="project" value="TreeGrafter"/>
</dbReference>
<organism evidence="11 12">
    <name type="scientific">Cylindrobasidium torrendii FP15055 ss-10</name>
    <dbReference type="NCBI Taxonomy" id="1314674"/>
    <lineage>
        <taxon>Eukaryota</taxon>
        <taxon>Fungi</taxon>
        <taxon>Dikarya</taxon>
        <taxon>Basidiomycota</taxon>
        <taxon>Agaricomycotina</taxon>
        <taxon>Agaricomycetes</taxon>
        <taxon>Agaricomycetidae</taxon>
        <taxon>Agaricales</taxon>
        <taxon>Marasmiineae</taxon>
        <taxon>Physalacriaceae</taxon>
        <taxon>Cylindrobasidium</taxon>
    </lineage>
</organism>
<gene>
    <name evidence="11" type="ORF">CYLTODRAFT_389217</name>
</gene>
<keyword evidence="7 8" id="KW-0464">Manganese</keyword>
<evidence type="ECO:0000256" key="6">
    <source>
        <dbReference type="ARBA" id="ARBA00022842"/>
    </source>
</evidence>
<dbReference type="GO" id="GO:0046872">
    <property type="term" value="F:metal ion binding"/>
    <property type="evidence" value="ECO:0007669"/>
    <property type="project" value="UniProtKB-KW"/>
</dbReference>
<keyword evidence="5 8" id="KW-0378">Hydrolase</keyword>
<dbReference type="InterPro" id="IPR033315">
    <property type="entry name" value="Fan1-like"/>
</dbReference>
<evidence type="ECO:0000256" key="8">
    <source>
        <dbReference type="RuleBase" id="RU365033"/>
    </source>
</evidence>
<accession>A0A0D7BNA5</accession>
<dbReference type="Gene3D" id="3.40.1350.10">
    <property type="match status" value="1"/>
</dbReference>
<evidence type="ECO:0000256" key="4">
    <source>
        <dbReference type="ARBA" id="ARBA00022723"/>
    </source>
</evidence>
<dbReference type="SMART" id="SM00990">
    <property type="entry name" value="VRR_NUC"/>
    <property type="match status" value="1"/>
</dbReference>
<feature type="compositionally biased region" description="Basic and acidic residues" evidence="9">
    <location>
        <begin position="578"/>
        <end position="596"/>
    </location>
</feature>
<dbReference type="CDD" id="cd22326">
    <property type="entry name" value="FAN1-like"/>
    <property type="match status" value="1"/>
</dbReference>
<keyword evidence="3 8" id="KW-0540">Nuclease</keyword>
<dbReference type="EMBL" id="KN880447">
    <property type="protein sequence ID" value="KIY72043.1"/>
    <property type="molecule type" value="Genomic_DNA"/>
</dbReference>
<dbReference type="InterPro" id="IPR014883">
    <property type="entry name" value="VRR_NUC"/>
</dbReference>
<evidence type="ECO:0000256" key="2">
    <source>
        <dbReference type="ARBA" id="ARBA00005533"/>
    </source>
</evidence>
<proteinExistence type="inferred from homology"/>
<keyword evidence="8" id="KW-0234">DNA repair</keyword>
<evidence type="ECO:0000256" key="9">
    <source>
        <dbReference type="SAM" id="MobiDB-lite"/>
    </source>
</evidence>
<dbReference type="InterPro" id="IPR049132">
    <property type="entry name" value="FAN1-like_euk"/>
</dbReference>
<keyword evidence="6 8" id="KW-0460">Magnesium</keyword>
<dbReference type="GO" id="GO:0036297">
    <property type="term" value="P:interstrand cross-link repair"/>
    <property type="evidence" value="ECO:0007669"/>
    <property type="project" value="InterPro"/>
</dbReference>
<evidence type="ECO:0000256" key="5">
    <source>
        <dbReference type="ARBA" id="ARBA00022801"/>
    </source>
</evidence>
<reference evidence="11 12" key="1">
    <citation type="journal article" date="2015" name="Fungal Genet. Biol.">
        <title>Evolution of novel wood decay mechanisms in Agaricales revealed by the genome sequences of Fistulina hepatica and Cylindrobasidium torrendii.</title>
        <authorList>
            <person name="Floudas D."/>
            <person name="Held B.W."/>
            <person name="Riley R."/>
            <person name="Nagy L.G."/>
            <person name="Koehler G."/>
            <person name="Ransdell A.S."/>
            <person name="Younus H."/>
            <person name="Chow J."/>
            <person name="Chiniquy J."/>
            <person name="Lipzen A."/>
            <person name="Tritt A."/>
            <person name="Sun H."/>
            <person name="Haridas S."/>
            <person name="LaButti K."/>
            <person name="Ohm R.A."/>
            <person name="Kues U."/>
            <person name="Blanchette R.A."/>
            <person name="Grigoriev I.V."/>
            <person name="Minto R.E."/>
            <person name="Hibbett D.S."/>
        </authorList>
    </citation>
    <scope>NUCLEOTIDE SEQUENCE [LARGE SCALE GENOMIC DNA]</scope>
    <source>
        <strain evidence="11 12">FP15055 ss-10</strain>
    </source>
</reference>
<keyword evidence="8" id="KW-0227">DNA damage</keyword>
<comment type="cofactor">
    <cofactor evidence="8">
        <name>Mg(2+)</name>
        <dbReference type="ChEBI" id="CHEBI:18420"/>
    </cofactor>
    <cofactor evidence="8">
        <name>Mn(2+)</name>
        <dbReference type="ChEBI" id="CHEBI:29035"/>
    </cofactor>
</comment>
<dbReference type="InterPro" id="IPR049125">
    <property type="entry name" value="FAN1-like_WH"/>
</dbReference>
<dbReference type="STRING" id="1314674.A0A0D7BNA5"/>
<feature type="region of interest" description="Disordered" evidence="9">
    <location>
        <begin position="578"/>
        <end position="600"/>
    </location>
</feature>
<protein>
    <recommendedName>
        <fullName evidence="8">Fanconi-associated nuclease</fullName>
        <ecNumber evidence="8">3.1.4.1</ecNumber>
    </recommendedName>
</protein>
<evidence type="ECO:0000256" key="3">
    <source>
        <dbReference type="ARBA" id="ARBA00022722"/>
    </source>
</evidence>
<dbReference type="GO" id="GO:0008409">
    <property type="term" value="F:5'-3' exonuclease activity"/>
    <property type="evidence" value="ECO:0007669"/>
    <property type="project" value="TreeGrafter"/>
</dbReference>
<keyword evidence="8" id="KW-0539">Nucleus</keyword>
<dbReference type="GO" id="GO:0005634">
    <property type="term" value="C:nucleus"/>
    <property type="evidence" value="ECO:0007669"/>
    <property type="project" value="UniProtKB-SubCell"/>
</dbReference>
<dbReference type="OrthoDB" id="76364at2759"/>
<evidence type="ECO:0000259" key="10">
    <source>
        <dbReference type="SMART" id="SM00990"/>
    </source>
</evidence>
<evidence type="ECO:0000313" key="11">
    <source>
        <dbReference type="EMBL" id="KIY72043.1"/>
    </source>
</evidence>
<dbReference type="Pfam" id="PF21170">
    <property type="entry name" value="FAN1_TPR"/>
    <property type="match status" value="1"/>
</dbReference>
<dbReference type="EC" id="3.1.4.1" evidence="8"/>
<keyword evidence="4 8" id="KW-0479">Metal-binding</keyword>
<name>A0A0D7BNA5_9AGAR</name>
<dbReference type="InterPro" id="IPR049126">
    <property type="entry name" value="FAN1-like_TPR"/>
</dbReference>
<dbReference type="PANTHER" id="PTHR15749">
    <property type="entry name" value="FANCONI-ASSOCIATED NUCLEASE 1"/>
    <property type="match status" value="1"/>
</dbReference>
<evidence type="ECO:0000256" key="1">
    <source>
        <dbReference type="ARBA" id="ARBA00000983"/>
    </source>
</evidence>
<dbReference type="GO" id="GO:0004528">
    <property type="term" value="F:phosphodiesterase I activity"/>
    <property type="evidence" value="ECO:0007669"/>
    <property type="project" value="UniProtKB-EC"/>
</dbReference>
<comment type="function">
    <text evidence="8">Nuclease required for the repair of DNA interstrand cross-links (ICL). Acts as a 5'-3' exonuclease that anchors at a cut end of DNA and cleaves DNA successively at every third nucleotide, allowing to excise an ICL from one strand through flanking incisions.</text>
</comment>
<dbReference type="InterPro" id="IPR011856">
    <property type="entry name" value="tRNA_endonuc-like_dom_sf"/>
</dbReference>
<comment type="similarity">
    <text evidence="2 8">Belongs to the FAN1 family.</text>
</comment>
<evidence type="ECO:0000313" key="12">
    <source>
        <dbReference type="Proteomes" id="UP000054007"/>
    </source>
</evidence>
<sequence>MAGFRFRRHVSDEDRVLNLIFSGGPPQDEEDLEDLEKEIDELDSSQRQERFEAANKRPSIYVKVFEEMLSEVEGFEDHLFNKDELRVINALKTLDYASRYLLVRLLCRNRGRWLRYKHLERYVSEIGEHGIREGMNILAKPLPAPVEIIDLTSDDEDNGPVAGPSNETKPIVNAPKLDYFCCDESQMPVELILDTLDVSDLKALAKDFRLPSTMTRKSDIKAALLKHAHNQTVLPSNLSPHKKGKDKGKFKQTTLSFAATPSLKSLSSNSQEQRLKQLASKRLGKCISVNPDFHLLIRRLCIVFYRCIHMPEHLMRQSLLSEFKKRVYPSYNYKRSNIFETRESLLAFERALEVEYELQAVLEIDDDKLEEETTPQRAVTQEVDMDSDIEEILPPPSALVLRSLKVKAMLEESILPRWRECVKQKDAEQGKGVRPGLDRFEPGFIYTRMVGKGSEALGHLKEYQAEVDILNELLGQRHWRRGRRGRWYERRALVTITYLSKVEGKKRKNNTVLRRARAELVQALEDEDTHIVCRPGLLRRLQKLEKTLKIPEEERAQSEGHLKEPELVEVRASRVRDDPPWARKDKENEPPNGERRWGKKSIWLGDKNEEVDVETRALQDYEKSGYKGFHAETRIVTTIFGLLFWDVIFADVPGAFETKFQVAPLDIAEDSFYQARKQLIDTRLQDIREGKALEIAERHDKTYRSTSTWCVGVRWDLCPKEDLLEIIECFSGASLAMLCELFCEDYSGRNSGVPDLIVWKYEAREVKFVEVKGPGDRPQENQKLWFDALHRADILVELCKVVDLDAKVKRINAKLKRKAEAEAEALSGDEEIRVKKRLHSEEICTSKAELDEYGGEIQIVGAPHV</sequence>
<dbReference type="Pfam" id="PF08774">
    <property type="entry name" value="VRR_NUC"/>
    <property type="match status" value="1"/>
</dbReference>
<evidence type="ECO:0000256" key="7">
    <source>
        <dbReference type="ARBA" id="ARBA00023211"/>
    </source>
</evidence>
<dbReference type="GO" id="GO:0070336">
    <property type="term" value="F:flap-structured DNA binding"/>
    <property type="evidence" value="ECO:0007669"/>
    <property type="project" value="TreeGrafter"/>
</dbReference>
<dbReference type="AlphaFoldDB" id="A0A0D7BNA5"/>
<keyword evidence="12" id="KW-1185">Reference proteome</keyword>
<comment type="subcellular location">
    <subcellularLocation>
        <location evidence="8">Nucleus</location>
    </subcellularLocation>
</comment>
<dbReference type="PANTHER" id="PTHR15749:SF4">
    <property type="entry name" value="FANCONI-ASSOCIATED NUCLEASE 1"/>
    <property type="match status" value="1"/>
</dbReference>
<dbReference type="Pfam" id="PF21315">
    <property type="entry name" value="FAN1_HTH"/>
    <property type="match status" value="1"/>
</dbReference>
<feature type="domain" description="VRR-NUC" evidence="10">
    <location>
        <begin position="687"/>
        <end position="803"/>
    </location>
</feature>
<dbReference type="Proteomes" id="UP000054007">
    <property type="component" value="Unassembled WGS sequence"/>
</dbReference>
<comment type="catalytic activity">
    <reaction evidence="1 8">
        <text>Hydrolytically removes 5'-nucleotides successively from the 3'-hydroxy termini of 3'-hydroxy-terminated oligonucleotides.</text>
        <dbReference type="EC" id="3.1.4.1"/>
    </reaction>
</comment>